<dbReference type="Pfam" id="PF00689">
    <property type="entry name" value="Cation_ATPase_C"/>
    <property type="match status" value="1"/>
</dbReference>
<dbReference type="SUPFAM" id="SSF81653">
    <property type="entry name" value="Calcium ATPase, transduction domain A"/>
    <property type="match status" value="1"/>
</dbReference>
<dbReference type="GO" id="GO:0005391">
    <property type="term" value="F:P-type sodium:potassium-exchanging transporter activity"/>
    <property type="evidence" value="ECO:0007669"/>
    <property type="project" value="TreeGrafter"/>
</dbReference>
<dbReference type="InterPro" id="IPR006068">
    <property type="entry name" value="ATPase_P-typ_cation-transptr_C"/>
</dbReference>
<keyword evidence="4 12" id="KW-0812">Transmembrane</keyword>
<dbReference type="GO" id="GO:0005886">
    <property type="term" value="C:plasma membrane"/>
    <property type="evidence" value="ECO:0007669"/>
    <property type="project" value="TreeGrafter"/>
</dbReference>
<dbReference type="InterPro" id="IPR059000">
    <property type="entry name" value="ATPase_P-type_domA"/>
</dbReference>
<dbReference type="SFLD" id="SFLDF00027">
    <property type="entry name" value="p-type_atpase"/>
    <property type="match status" value="1"/>
</dbReference>
<sequence length="1055" mass="113548">MEVLKPVHIRIPGRARYRVPGLKRSETYKNRLTVRLASLKGVTRISASSLTGTLLVQYDPGFSAAEIFGMLQDAIAQITTRNTSRTKVHDHGQYVEETSGPEDKSSARKIMDKIQTLIQGRQKLSEDDWHTRPGKEVADHFGSDPGQGLTQDSVLAKQREFGENVLPRTECRSKIEIFLGQMNSLPVYLLGAVAGVSIAMGGVLDAVIVFGVVVANAAIGYVTESKAEKNIDALNDLVHHMAEVVRNGKHVFIHAEEVVPGDVLVLKPGSFVPADSRIIHASQLTIDESMLTGESLPVEKHARSLKEADVALADRNNMVYMGTCITGGQGLAVVVATGRRTEIGRLKVLLNETQKTQSPIERQLDAIGDQLIYGCLAVCGGVFAMGLTMGFGFLNMLRMSISLAAAAVPEGLPSIATVNFALGISRMEKNNVIVRHLPAAETLGAIQTICLDKTGTITLNQMRATSIFTNENWFSVDKGTLVSSRGVVKPTDIPELEKLYSACALCCETKINGRCSDGGLDISGSATESALTDLVDRAGIDVKGLRKQAPLLAVNQRSERQIFMSTVHKTGGQGQRLVMVKGSPLAVLERCDFYMAGGREIPLTRQARIEIEQANGFMANKALRVLGFACRTVDTGEVENLEVRMTWLGLIGMTDPPREGIKELIAEFHRAGVRTVMITGDQEISARAIASQLNLSGGLPLEILDAADLINLDGEELVKRAKNVHVYSRVTPSHKLKIVRAIQASGQTVAMTGDGVNDGPALKAADIGIAMGGSGTDLARDVADVVLTQDNLELLAASLADGRCIYQNIRKSVHYSLATNISEIQLMATTIALGLGSPLNVMQLLWINMISDILPGLALSLEKPEVDVMELEPRNPADPLFSSRDFRTMFLESSAITGGALGTLLYGISRHGSVAQAGGLAFQSLAIGQLLHAITCRSETTGILTRKKLPRNRPLTWAMVFSLAAQALTLALPPLRGLLGLSAITPMDGLVIGAASTLPLIANEVTKAVRQRPLPSHGKPSDNGESQETDTQTTMDDISNLTLDEMEVRFKTFCN</sequence>
<dbReference type="EC" id="3.6.1.9" evidence="14"/>
<feature type="transmembrane region" description="Helical" evidence="12">
    <location>
        <begin position="187"/>
        <end position="219"/>
    </location>
</feature>
<dbReference type="NCBIfam" id="TIGR01494">
    <property type="entry name" value="ATPase_P-type"/>
    <property type="match status" value="2"/>
</dbReference>
<dbReference type="GO" id="GO:0036376">
    <property type="term" value="P:sodium ion export across plasma membrane"/>
    <property type="evidence" value="ECO:0007669"/>
    <property type="project" value="TreeGrafter"/>
</dbReference>
<dbReference type="PROSITE" id="PS00154">
    <property type="entry name" value="ATPASE_E1_E2"/>
    <property type="match status" value="1"/>
</dbReference>
<dbReference type="SUPFAM" id="SSF56784">
    <property type="entry name" value="HAD-like"/>
    <property type="match status" value="1"/>
</dbReference>
<keyword evidence="8" id="KW-1278">Translocase</keyword>
<dbReference type="Gene3D" id="2.70.150.10">
    <property type="entry name" value="Calcium-transporting ATPase, cytoplasmic transduction domain A"/>
    <property type="match status" value="1"/>
</dbReference>
<dbReference type="GO" id="GO:0012505">
    <property type="term" value="C:endomembrane system"/>
    <property type="evidence" value="ECO:0007669"/>
    <property type="project" value="UniProtKB-SubCell"/>
</dbReference>
<dbReference type="Pfam" id="PF19991">
    <property type="entry name" value="HMA_2"/>
    <property type="match status" value="1"/>
</dbReference>
<accession>C0QCV7</accession>
<keyword evidence="3" id="KW-0597">Phosphoprotein</keyword>
<dbReference type="GO" id="GO:0047429">
    <property type="term" value="F:nucleoside triphosphate diphosphatase activity"/>
    <property type="evidence" value="ECO:0007669"/>
    <property type="project" value="UniProtKB-EC"/>
</dbReference>
<dbReference type="InterPro" id="IPR036412">
    <property type="entry name" value="HAD-like_sf"/>
</dbReference>
<dbReference type="Gene3D" id="3.40.1110.10">
    <property type="entry name" value="Calcium-transporting ATPase, cytoplasmic domain N"/>
    <property type="match status" value="1"/>
</dbReference>
<dbReference type="Proteomes" id="UP000000442">
    <property type="component" value="Chromosome"/>
</dbReference>
<dbReference type="SUPFAM" id="SSF81660">
    <property type="entry name" value="Metal cation-transporting ATPase, ATP-binding domain N"/>
    <property type="match status" value="1"/>
</dbReference>
<dbReference type="GO" id="GO:0030007">
    <property type="term" value="P:intracellular potassium ion homeostasis"/>
    <property type="evidence" value="ECO:0007669"/>
    <property type="project" value="TreeGrafter"/>
</dbReference>
<evidence type="ECO:0000256" key="2">
    <source>
        <dbReference type="ARBA" id="ARBA00005675"/>
    </source>
</evidence>
<evidence type="ECO:0000256" key="8">
    <source>
        <dbReference type="ARBA" id="ARBA00022967"/>
    </source>
</evidence>
<feature type="region of interest" description="Disordered" evidence="11">
    <location>
        <begin position="1011"/>
        <end position="1034"/>
    </location>
</feature>
<dbReference type="SUPFAM" id="SSF81665">
    <property type="entry name" value="Calcium ATPase, transmembrane domain M"/>
    <property type="match status" value="1"/>
</dbReference>
<dbReference type="EMBL" id="CP001087">
    <property type="protein sequence ID" value="ACN17189.1"/>
    <property type="molecule type" value="Genomic_DNA"/>
</dbReference>
<dbReference type="InterPro" id="IPR023298">
    <property type="entry name" value="ATPase_P-typ_TM_dom_sf"/>
</dbReference>
<dbReference type="GO" id="GO:0005524">
    <property type="term" value="F:ATP binding"/>
    <property type="evidence" value="ECO:0007669"/>
    <property type="project" value="UniProtKB-KW"/>
</dbReference>
<dbReference type="Pfam" id="PF00690">
    <property type="entry name" value="Cation_ATPase_N"/>
    <property type="match status" value="1"/>
</dbReference>
<organism evidence="14 15">
    <name type="scientific">Desulforapulum autotrophicum (strain ATCC 43914 / DSM 3382 / VKM B-1955 / HRM2)</name>
    <name type="common">Desulfobacterium autotrophicum</name>
    <dbReference type="NCBI Taxonomy" id="177437"/>
    <lineage>
        <taxon>Bacteria</taxon>
        <taxon>Pseudomonadati</taxon>
        <taxon>Thermodesulfobacteriota</taxon>
        <taxon>Desulfobacteria</taxon>
        <taxon>Desulfobacterales</taxon>
        <taxon>Desulfobacteraceae</taxon>
        <taxon>Desulforapulum</taxon>
    </lineage>
</organism>
<evidence type="ECO:0000256" key="11">
    <source>
        <dbReference type="SAM" id="MobiDB-lite"/>
    </source>
</evidence>
<dbReference type="PANTHER" id="PTHR43294">
    <property type="entry name" value="SODIUM/POTASSIUM-TRANSPORTING ATPASE SUBUNIT ALPHA"/>
    <property type="match status" value="1"/>
</dbReference>
<keyword evidence="15" id="KW-1185">Reference proteome</keyword>
<evidence type="ECO:0000256" key="1">
    <source>
        <dbReference type="ARBA" id="ARBA00004127"/>
    </source>
</evidence>
<proteinExistence type="inferred from homology"/>
<dbReference type="OrthoDB" id="5496529at2"/>
<keyword evidence="6" id="KW-0067">ATP-binding</keyword>
<dbReference type="Pfam" id="PF13246">
    <property type="entry name" value="Cation_ATPase"/>
    <property type="match status" value="1"/>
</dbReference>
<dbReference type="RefSeq" id="WP_015905922.1">
    <property type="nucleotide sequence ID" value="NC_012108.1"/>
</dbReference>
<evidence type="ECO:0000256" key="7">
    <source>
        <dbReference type="ARBA" id="ARBA00022842"/>
    </source>
</evidence>
<dbReference type="InterPro" id="IPR001757">
    <property type="entry name" value="P_typ_ATPase"/>
</dbReference>
<dbReference type="Gene3D" id="1.20.1110.10">
    <property type="entry name" value="Calcium-transporting ATPase, transmembrane domain"/>
    <property type="match status" value="1"/>
</dbReference>
<evidence type="ECO:0000256" key="3">
    <source>
        <dbReference type="ARBA" id="ARBA00022553"/>
    </source>
</evidence>
<keyword evidence="14" id="KW-0378">Hydrolase</keyword>
<dbReference type="InterPro" id="IPR023214">
    <property type="entry name" value="HAD_sf"/>
</dbReference>
<evidence type="ECO:0000256" key="9">
    <source>
        <dbReference type="ARBA" id="ARBA00022989"/>
    </source>
</evidence>
<evidence type="ECO:0000313" key="14">
    <source>
        <dbReference type="EMBL" id="ACN17189.1"/>
    </source>
</evidence>
<evidence type="ECO:0000256" key="4">
    <source>
        <dbReference type="ARBA" id="ARBA00022692"/>
    </source>
</evidence>
<dbReference type="InterPro" id="IPR044492">
    <property type="entry name" value="P_typ_ATPase_HD_dom"/>
</dbReference>
<comment type="subcellular location">
    <subcellularLocation>
        <location evidence="1">Endomembrane system</location>
        <topology evidence="1">Multi-pass membrane protein</topology>
    </subcellularLocation>
</comment>
<dbReference type="Pfam" id="PF00122">
    <property type="entry name" value="E1-E2_ATPase"/>
    <property type="match status" value="1"/>
</dbReference>
<dbReference type="GO" id="GO:0006883">
    <property type="term" value="P:intracellular sodium ion homeostasis"/>
    <property type="evidence" value="ECO:0007669"/>
    <property type="project" value="TreeGrafter"/>
</dbReference>
<gene>
    <name evidence="14" type="ordered locus">HRM2_41320</name>
</gene>
<feature type="region of interest" description="Disordered" evidence="11">
    <location>
        <begin position="87"/>
        <end position="106"/>
    </location>
</feature>
<reference evidence="14 15" key="1">
    <citation type="journal article" date="2009" name="Environ. Microbiol.">
        <title>Genome sequence of Desulfobacterium autotrophicum HRM2, a marine sulfate reducer oxidizing organic carbon completely to carbon dioxide.</title>
        <authorList>
            <person name="Strittmatter A.W."/>
            <person name="Liesegang H."/>
            <person name="Rabus R."/>
            <person name="Decker I."/>
            <person name="Amann J."/>
            <person name="Andres S."/>
            <person name="Henne A."/>
            <person name="Fricke W.F."/>
            <person name="Martinez-Arias R."/>
            <person name="Bartels D."/>
            <person name="Goesmann A."/>
            <person name="Krause L."/>
            <person name="Puehler A."/>
            <person name="Klenk H.P."/>
            <person name="Richter M."/>
            <person name="Schuler M."/>
            <person name="Gloeckner F.O."/>
            <person name="Meyerdierks A."/>
            <person name="Gottschalk G."/>
            <person name="Amann R."/>
        </authorList>
    </citation>
    <scope>NUCLEOTIDE SEQUENCE [LARGE SCALE GENOMIC DNA]</scope>
    <source>
        <strain evidence="15">ATCC 43914 / DSM 3382 / HRM2</strain>
    </source>
</reference>
<dbReference type="PANTHER" id="PTHR43294:SF20">
    <property type="entry name" value="P-TYPE ATPASE"/>
    <property type="match status" value="1"/>
</dbReference>
<evidence type="ECO:0000259" key="13">
    <source>
        <dbReference type="SMART" id="SM00831"/>
    </source>
</evidence>
<keyword evidence="9 12" id="KW-1133">Transmembrane helix</keyword>
<dbReference type="InterPro" id="IPR008250">
    <property type="entry name" value="ATPase_P-typ_transduc_dom_A_sf"/>
</dbReference>
<dbReference type="HOGENOM" id="CLU_002360_3_3_7"/>
<dbReference type="PRINTS" id="PR00119">
    <property type="entry name" value="CATATPASE"/>
</dbReference>
<name>C0QCV7_DESAH</name>
<evidence type="ECO:0000256" key="6">
    <source>
        <dbReference type="ARBA" id="ARBA00022840"/>
    </source>
</evidence>
<dbReference type="SFLD" id="SFLDS00003">
    <property type="entry name" value="Haloacid_Dehalogenase"/>
    <property type="match status" value="1"/>
</dbReference>
<dbReference type="eggNOG" id="COG0474">
    <property type="taxonomic scope" value="Bacteria"/>
</dbReference>
<dbReference type="KEGG" id="dat:HRM2_41320"/>
<dbReference type="Gene3D" id="3.40.50.1000">
    <property type="entry name" value="HAD superfamily/HAD-like"/>
    <property type="match status" value="1"/>
</dbReference>
<dbReference type="STRING" id="177437.HRM2_41320"/>
<keyword evidence="7" id="KW-0460">Magnesium</keyword>
<evidence type="ECO:0000256" key="12">
    <source>
        <dbReference type="SAM" id="Phobius"/>
    </source>
</evidence>
<evidence type="ECO:0000313" key="15">
    <source>
        <dbReference type="Proteomes" id="UP000000442"/>
    </source>
</evidence>
<keyword evidence="10 12" id="KW-0472">Membrane</keyword>
<protein>
    <submittedName>
        <fullName evidence="14">Cation-(Ca++) transporting ATPase, E1-E2 type</fullName>
        <ecNumber evidence="14">3.6.1.9</ecNumber>
    </submittedName>
</protein>
<dbReference type="InterPro" id="IPR018303">
    <property type="entry name" value="ATPase_P-typ_P_site"/>
</dbReference>
<keyword evidence="5" id="KW-0547">Nucleotide-binding</keyword>
<dbReference type="GO" id="GO:1990573">
    <property type="term" value="P:potassium ion import across plasma membrane"/>
    <property type="evidence" value="ECO:0007669"/>
    <property type="project" value="TreeGrafter"/>
</dbReference>
<evidence type="ECO:0000256" key="10">
    <source>
        <dbReference type="ARBA" id="ARBA00023136"/>
    </source>
</evidence>
<evidence type="ECO:0000256" key="5">
    <source>
        <dbReference type="ARBA" id="ARBA00022741"/>
    </source>
</evidence>
<dbReference type="AlphaFoldDB" id="C0QCV7"/>
<dbReference type="GO" id="GO:1902600">
    <property type="term" value="P:proton transmembrane transport"/>
    <property type="evidence" value="ECO:0007669"/>
    <property type="project" value="TreeGrafter"/>
</dbReference>
<dbReference type="GO" id="GO:0016887">
    <property type="term" value="F:ATP hydrolysis activity"/>
    <property type="evidence" value="ECO:0007669"/>
    <property type="project" value="InterPro"/>
</dbReference>
<dbReference type="InterPro" id="IPR050510">
    <property type="entry name" value="Cation_transp_ATPase_P-type"/>
</dbReference>
<feature type="domain" description="Cation-transporting P-type ATPase N-terminal" evidence="13">
    <location>
        <begin position="128"/>
        <end position="202"/>
    </location>
</feature>
<dbReference type="SMART" id="SM00831">
    <property type="entry name" value="Cation_ATPase_N"/>
    <property type="match status" value="1"/>
</dbReference>
<dbReference type="InterPro" id="IPR023299">
    <property type="entry name" value="ATPase_P-typ_cyto_dom_N"/>
</dbReference>
<dbReference type="PRINTS" id="PR00120">
    <property type="entry name" value="HATPASE"/>
</dbReference>
<dbReference type="SFLD" id="SFLDG00002">
    <property type="entry name" value="C1.7:_P-type_atpase_like"/>
    <property type="match status" value="1"/>
</dbReference>
<comment type="similarity">
    <text evidence="2">Belongs to the cation transport ATPase (P-type) (TC 3.A.3) family. Type IIA subfamily.</text>
</comment>
<feature type="transmembrane region" description="Helical" evidence="12">
    <location>
        <begin position="371"/>
        <end position="394"/>
    </location>
</feature>
<dbReference type="FunFam" id="2.70.150.10:FF:000160">
    <property type="entry name" value="Sarcoplasmic/endoplasmic reticulum calcium ATPase 1"/>
    <property type="match status" value="1"/>
</dbReference>
<feature type="compositionally biased region" description="Polar residues" evidence="11">
    <location>
        <begin position="1023"/>
        <end position="1034"/>
    </location>
</feature>
<dbReference type="InterPro" id="IPR004014">
    <property type="entry name" value="ATPase_P-typ_cation-transptr_N"/>
</dbReference>